<keyword evidence="1" id="KW-0472">Membrane</keyword>
<feature type="transmembrane region" description="Helical" evidence="1">
    <location>
        <begin position="99"/>
        <end position="119"/>
    </location>
</feature>
<feature type="transmembrane region" description="Helical" evidence="1">
    <location>
        <begin position="131"/>
        <end position="154"/>
    </location>
</feature>
<comment type="caution">
    <text evidence="3">The sequence shown here is derived from an EMBL/GenBank/DDBJ whole genome shotgun (WGS) entry which is preliminary data.</text>
</comment>
<evidence type="ECO:0000256" key="2">
    <source>
        <dbReference type="SAM" id="SignalP"/>
    </source>
</evidence>
<dbReference type="Proteomes" id="UP001302812">
    <property type="component" value="Unassembled WGS sequence"/>
</dbReference>
<feature type="chain" id="PRO_5042869518" evidence="2">
    <location>
        <begin position="19"/>
        <end position="157"/>
    </location>
</feature>
<name>A0AAN6QFW9_9PEZI</name>
<keyword evidence="1" id="KW-0812">Transmembrane</keyword>
<proteinExistence type="predicted"/>
<dbReference type="EMBL" id="MU853356">
    <property type="protein sequence ID" value="KAK4109434.1"/>
    <property type="molecule type" value="Genomic_DNA"/>
</dbReference>
<organism evidence="3 4">
    <name type="scientific">Canariomyces notabilis</name>
    <dbReference type="NCBI Taxonomy" id="2074819"/>
    <lineage>
        <taxon>Eukaryota</taxon>
        <taxon>Fungi</taxon>
        <taxon>Dikarya</taxon>
        <taxon>Ascomycota</taxon>
        <taxon>Pezizomycotina</taxon>
        <taxon>Sordariomycetes</taxon>
        <taxon>Sordariomycetidae</taxon>
        <taxon>Sordariales</taxon>
        <taxon>Chaetomiaceae</taxon>
        <taxon>Canariomyces</taxon>
    </lineage>
</organism>
<evidence type="ECO:0000313" key="4">
    <source>
        <dbReference type="Proteomes" id="UP001302812"/>
    </source>
</evidence>
<keyword evidence="2" id="KW-0732">Signal</keyword>
<keyword evidence="1" id="KW-1133">Transmembrane helix</keyword>
<evidence type="ECO:0000256" key="1">
    <source>
        <dbReference type="SAM" id="Phobius"/>
    </source>
</evidence>
<dbReference type="RefSeq" id="XP_064667004.1">
    <property type="nucleotide sequence ID" value="XM_064809297.1"/>
</dbReference>
<reference evidence="3" key="1">
    <citation type="journal article" date="2023" name="Mol. Phylogenet. Evol.">
        <title>Genome-scale phylogeny and comparative genomics of the fungal order Sordariales.</title>
        <authorList>
            <person name="Hensen N."/>
            <person name="Bonometti L."/>
            <person name="Westerberg I."/>
            <person name="Brannstrom I.O."/>
            <person name="Guillou S."/>
            <person name="Cros-Aarteil S."/>
            <person name="Calhoun S."/>
            <person name="Haridas S."/>
            <person name="Kuo A."/>
            <person name="Mondo S."/>
            <person name="Pangilinan J."/>
            <person name="Riley R."/>
            <person name="LaButti K."/>
            <person name="Andreopoulos B."/>
            <person name="Lipzen A."/>
            <person name="Chen C."/>
            <person name="Yan M."/>
            <person name="Daum C."/>
            <person name="Ng V."/>
            <person name="Clum A."/>
            <person name="Steindorff A."/>
            <person name="Ohm R.A."/>
            <person name="Martin F."/>
            <person name="Silar P."/>
            <person name="Natvig D.O."/>
            <person name="Lalanne C."/>
            <person name="Gautier V."/>
            <person name="Ament-Velasquez S.L."/>
            <person name="Kruys A."/>
            <person name="Hutchinson M.I."/>
            <person name="Powell A.J."/>
            <person name="Barry K."/>
            <person name="Miller A.N."/>
            <person name="Grigoriev I.V."/>
            <person name="Debuchy R."/>
            <person name="Gladieux P."/>
            <person name="Hiltunen Thoren M."/>
            <person name="Johannesson H."/>
        </authorList>
    </citation>
    <scope>NUCLEOTIDE SEQUENCE</scope>
    <source>
        <strain evidence="3">CBS 508.74</strain>
    </source>
</reference>
<dbReference type="GeneID" id="89933420"/>
<accession>A0AAN6QFW9</accession>
<keyword evidence="4" id="KW-1185">Reference proteome</keyword>
<dbReference type="AlphaFoldDB" id="A0AAN6QFW9"/>
<sequence length="157" mass="17313">MLPVLVVLDFTLALDAHAHDVRRDIGVIIMDYALAGFERMLLAVVLTMDGWMDGWGVGEIASRLLFDLHPTFCPSFDFFHLSLCRASNRLGKSGFKSTTIVLAGFSGVALSGCSNAFFMTWVEMILEPRCLFLPLGTCYGVYRIMGFAVSLLFLCGL</sequence>
<evidence type="ECO:0000313" key="3">
    <source>
        <dbReference type="EMBL" id="KAK4109434.1"/>
    </source>
</evidence>
<protein>
    <submittedName>
        <fullName evidence="3">Uncharacterized protein</fullName>
    </submittedName>
</protein>
<feature type="signal peptide" evidence="2">
    <location>
        <begin position="1"/>
        <end position="18"/>
    </location>
</feature>
<reference evidence="3" key="2">
    <citation type="submission" date="2023-05" db="EMBL/GenBank/DDBJ databases">
        <authorList>
            <consortium name="Lawrence Berkeley National Laboratory"/>
            <person name="Steindorff A."/>
            <person name="Hensen N."/>
            <person name="Bonometti L."/>
            <person name="Westerberg I."/>
            <person name="Brannstrom I.O."/>
            <person name="Guillou S."/>
            <person name="Cros-Aarteil S."/>
            <person name="Calhoun S."/>
            <person name="Haridas S."/>
            <person name="Kuo A."/>
            <person name="Mondo S."/>
            <person name="Pangilinan J."/>
            <person name="Riley R."/>
            <person name="Labutti K."/>
            <person name="Andreopoulos B."/>
            <person name="Lipzen A."/>
            <person name="Chen C."/>
            <person name="Yanf M."/>
            <person name="Daum C."/>
            <person name="Ng V."/>
            <person name="Clum A."/>
            <person name="Ohm R."/>
            <person name="Martin F."/>
            <person name="Silar P."/>
            <person name="Natvig D."/>
            <person name="Lalanne C."/>
            <person name="Gautier V."/>
            <person name="Ament-Velasquez S.L."/>
            <person name="Kruys A."/>
            <person name="Hutchinson M.I."/>
            <person name="Powell A.J."/>
            <person name="Barry K."/>
            <person name="Miller A.N."/>
            <person name="Grigoriev I.V."/>
            <person name="Debuchy R."/>
            <person name="Gladieux P."/>
            <person name="Thoren M.H."/>
            <person name="Johannesson H."/>
        </authorList>
    </citation>
    <scope>NUCLEOTIDE SEQUENCE</scope>
    <source>
        <strain evidence="3">CBS 508.74</strain>
    </source>
</reference>
<gene>
    <name evidence="3" type="ORF">N656DRAFT_338834</name>
</gene>